<proteinExistence type="predicted"/>
<feature type="region of interest" description="Disordered" evidence="1">
    <location>
        <begin position="265"/>
        <end position="304"/>
    </location>
</feature>
<reference evidence="2 3" key="1">
    <citation type="journal article" date="2024" name="Science">
        <title>Giant polyketide synthase enzymes in the biosynthesis of giant marine polyether toxins.</title>
        <authorList>
            <person name="Fallon T.R."/>
            <person name="Shende V.V."/>
            <person name="Wierzbicki I.H."/>
            <person name="Pendleton A.L."/>
            <person name="Watervoot N.F."/>
            <person name="Auber R.P."/>
            <person name="Gonzalez D.J."/>
            <person name="Wisecaver J.H."/>
            <person name="Moore B.S."/>
        </authorList>
    </citation>
    <scope>NUCLEOTIDE SEQUENCE [LARGE SCALE GENOMIC DNA]</scope>
    <source>
        <strain evidence="2 3">12B1</strain>
    </source>
</reference>
<comment type="caution">
    <text evidence="2">The sequence shown here is derived from an EMBL/GenBank/DDBJ whole genome shotgun (WGS) entry which is preliminary data.</text>
</comment>
<evidence type="ECO:0000256" key="1">
    <source>
        <dbReference type="SAM" id="MobiDB-lite"/>
    </source>
</evidence>
<keyword evidence="3" id="KW-1185">Reference proteome</keyword>
<feature type="region of interest" description="Disordered" evidence="1">
    <location>
        <begin position="202"/>
        <end position="223"/>
    </location>
</feature>
<name>A0AB34K6Q4_PRYPA</name>
<dbReference type="EMBL" id="JBGBPQ010000002">
    <property type="protein sequence ID" value="KAL1528953.1"/>
    <property type="molecule type" value="Genomic_DNA"/>
</dbReference>
<dbReference type="Proteomes" id="UP001515480">
    <property type="component" value="Unassembled WGS sequence"/>
</dbReference>
<gene>
    <name evidence="2" type="ORF">AB1Y20_010275</name>
</gene>
<organism evidence="2 3">
    <name type="scientific">Prymnesium parvum</name>
    <name type="common">Toxic golden alga</name>
    <dbReference type="NCBI Taxonomy" id="97485"/>
    <lineage>
        <taxon>Eukaryota</taxon>
        <taxon>Haptista</taxon>
        <taxon>Haptophyta</taxon>
        <taxon>Prymnesiophyceae</taxon>
        <taxon>Prymnesiales</taxon>
        <taxon>Prymnesiaceae</taxon>
        <taxon>Prymnesium</taxon>
    </lineage>
</organism>
<sequence>MAAGAPNLDVRLTRSQSGNIVDVDFIGGLAHGTVPAPLPTHQMMMQMPGMGPVNSGAVISCGRRLKILEHRVHKVEVRTKEFDEPEEELVVSNLRQLMLKVGVHNHLDQPILDCTLPLRAALLYENGVPVNQTSSSEPLLVGETDVVALQGSATFKLRITSLSSHRDKQRFRIQVTPQAMELLRREPMLCVVTDPMKSVTKLGRANPTPQLLPPAGGDSLAGVPDHLKRKYREALEEHSNMLGNICETQQMILRELTSVHSIAKRAATQDHEGPGASADTAGTCGTDDEELELASAPSALKPEP</sequence>
<protein>
    <submittedName>
        <fullName evidence="2">Uncharacterized protein</fullName>
    </submittedName>
</protein>
<dbReference type="AlphaFoldDB" id="A0AB34K6Q4"/>
<accession>A0AB34K6Q4</accession>
<evidence type="ECO:0000313" key="2">
    <source>
        <dbReference type="EMBL" id="KAL1528953.1"/>
    </source>
</evidence>
<evidence type="ECO:0000313" key="3">
    <source>
        <dbReference type="Proteomes" id="UP001515480"/>
    </source>
</evidence>